<keyword evidence="1" id="KW-0732">Signal</keyword>
<comment type="caution">
    <text evidence="2">The sequence shown here is derived from an EMBL/GenBank/DDBJ whole genome shotgun (WGS) entry which is preliminary data.</text>
</comment>
<sequence>MKKLLLGLLLCSVGFGAVADWKYSEKVDEMRGTTQYFASLAPEKENEGVKLIIKAESQNNQEVYDFHFELEGGDFDCKLGKLCSGLIKINNHKIKELLVEVDKVRQSEASIIGAFKFANDLADSRTIYIEVPVFGKGMMQFKYEPNKLKWSM</sequence>
<evidence type="ECO:0000256" key="1">
    <source>
        <dbReference type="SAM" id="SignalP"/>
    </source>
</evidence>
<feature type="chain" id="PRO_5044281905" description="Lipoprotein" evidence="1">
    <location>
        <begin position="20"/>
        <end position="152"/>
    </location>
</feature>
<name>A0AB35L8Z2_PRORE</name>
<dbReference type="RefSeq" id="WP_272582305.1">
    <property type="nucleotide sequence ID" value="NZ_JARVQW010000001.1"/>
</dbReference>
<reference evidence="2" key="1">
    <citation type="submission" date="2023-04" db="EMBL/GenBank/DDBJ databases">
        <authorList>
            <person name="Li W."/>
        </authorList>
    </citation>
    <scope>NUCLEOTIDE SEQUENCE</scope>
    <source>
        <strain evidence="2">QITACRE101</strain>
    </source>
</reference>
<evidence type="ECO:0008006" key="4">
    <source>
        <dbReference type="Google" id="ProtNLM"/>
    </source>
</evidence>
<dbReference type="EMBL" id="JARVQW010000001">
    <property type="protein sequence ID" value="MDH2304779.1"/>
    <property type="molecule type" value="Genomic_DNA"/>
</dbReference>
<dbReference type="Proteomes" id="UP001162044">
    <property type="component" value="Unassembled WGS sequence"/>
</dbReference>
<feature type="signal peptide" evidence="1">
    <location>
        <begin position="1"/>
        <end position="19"/>
    </location>
</feature>
<organism evidence="2 3">
    <name type="scientific">Providencia rettgeri</name>
    <dbReference type="NCBI Taxonomy" id="587"/>
    <lineage>
        <taxon>Bacteria</taxon>
        <taxon>Pseudomonadati</taxon>
        <taxon>Pseudomonadota</taxon>
        <taxon>Gammaproteobacteria</taxon>
        <taxon>Enterobacterales</taxon>
        <taxon>Morganellaceae</taxon>
        <taxon>Providencia</taxon>
    </lineage>
</organism>
<accession>A0AB35L8Z2</accession>
<proteinExistence type="predicted"/>
<dbReference type="AlphaFoldDB" id="A0AB35L8Z2"/>
<evidence type="ECO:0000313" key="2">
    <source>
        <dbReference type="EMBL" id="MDH2304779.1"/>
    </source>
</evidence>
<gene>
    <name evidence="2" type="ORF">QDQ51_05015</name>
</gene>
<protein>
    <recommendedName>
        <fullName evidence="4">Lipoprotein</fullName>
    </recommendedName>
</protein>
<evidence type="ECO:0000313" key="3">
    <source>
        <dbReference type="Proteomes" id="UP001162044"/>
    </source>
</evidence>
<reference evidence="2" key="2">
    <citation type="submission" date="2023-10" db="EMBL/GenBank/DDBJ databases">
        <title>Analysis of Resistance Genes of Carbapenem-resistant Providencia rettgeri.</title>
        <authorList>
            <person name="Liu M."/>
        </authorList>
    </citation>
    <scope>NUCLEOTIDE SEQUENCE</scope>
    <source>
        <strain evidence="2">QITACRE101</strain>
    </source>
</reference>